<keyword evidence="1" id="KW-1133">Transmembrane helix</keyword>
<dbReference type="AlphaFoldDB" id="A0A645FRI3"/>
<reference evidence="2" key="1">
    <citation type="submission" date="2019-08" db="EMBL/GenBank/DDBJ databases">
        <authorList>
            <person name="Kucharzyk K."/>
            <person name="Murdoch R.W."/>
            <person name="Higgins S."/>
            <person name="Loffler F."/>
        </authorList>
    </citation>
    <scope>NUCLEOTIDE SEQUENCE</scope>
</reference>
<protein>
    <submittedName>
        <fullName evidence="2">Uncharacterized protein</fullName>
    </submittedName>
</protein>
<proteinExistence type="predicted"/>
<keyword evidence="1" id="KW-0812">Transmembrane</keyword>
<evidence type="ECO:0000313" key="2">
    <source>
        <dbReference type="EMBL" id="MPN16019.1"/>
    </source>
</evidence>
<accession>A0A645FRI3</accession>
<organism evidence="2">
    <name type="scientific">bioreactor metagenome</name>
    <dbReference type="NCBI Taxonomy" id="1076179"/>
    <lineage>
        <taxon>unclassified sequences</taxon>
        <taxon>metagenomes</taxon>
        <taxon>ecological metagenomes</taxon>
    </lineage>
</organism>
<gene>
    <name evidence="2" type="ORF">SDC9_163357</name>
</gene>
<dbReference type="EMBL" id="VSSQ01062918">
    <property type="protein sequence ID" value="MPN16019.1"/>
    <property type="molecule type" value="Genomic_DNA"/>
</dbReference>
<name>A0A645FRI3_9ZZZZ</name>
<evidence type="ECO:0000256" key="1">
    <source>
        <dbReference type="SAM" id="Phobius"/>
    </source>
</evidence>
<sequence length="69" mass="7409">MGIGAWQSVDFREVRILEILTNDCLGLHGGGHIVVLVLVAFMACQCVKVVFTLVDLVIKQLLIGPGCSV</sequence>
<comment type="caution">
    <text evidence="2">The sequence shown here is derived from an EMBL/GenBank/DDBJ whole genome shotgun (WGS) entry which is preliminary data.</text>
</comment>
<keyword evidence="1" id="KW-0472">Membrane</keyword>
<feature type="transmembrane region" description="Helical" evidence="1">
    <location>
        <begin position="33"/>
        <end position="54"/>
    </location>
</feature>